<evidence type="ECO:0000313" key="2">
    <source>
        <dbReference type="EMBL" id="BEH01739.1"/>
    </source>
</evidence>
<dbReference type="AlphaFoldDB" id="A0AAN0MG20"/>
<proteinExistence type="predicted"/>
<feature type="region of interest" description="Disordered" evidence="1">
    <location>
        <begin position="462"/>
        <end position="491"/>
    </location>
</feature>
<sequence>MTTLEQHVIDALHERDPHQSEKRVKEAIAGALAAFDPSATVKITTYFNHTYAPDMVLRWAKDVERPVFLRFTDNLPELGQDISMLDKLDPLIFGLTTPELSESDEDRLDETSRQADVLLTTPAAVEELTTRESAAPTDRMLRNSLAHAGRGALVGSTDARDLADTFAKGFTDAAGGQVTGTREALNTIEHFFGEGQARRLNRVVQAVWEGGGSRLDQYPGDAELSSDVGSLPLLYLVQLMDTDDEGFWRGVGRNLTIEHLFELATADVARTNNFQHLVNANLDVLRARACHVVDMRLLDEKEPPELRWGVDLPVSQTPPALTLRGPGFHAFAARTGKLIESRLKKPAAGILVEEYVERTQSASVASVSASVGGTRLAISDDSGTTDSDVLAAATSSMPSAMVDKATVTTPTGRITIDFTRSTGIGVTKSDTLLAHVLLTSVTLLVPMDDEQQDALNDFLTVGSDTSAANDDEDDGQPAFDDLDDMDEDLDT</sequence>
<dbReference type="RefSeq" id="WP_286268068.1">
    <property type="nucleotide sequence ID" value="NZ_AP028056.1"/>
</dbReference>
<evidence type="ECO:0000256" key="1">
    <source>
        <dbReference type="SAM" id="MobiDB-lite"/>
    </source>
</evidence>
<dbReference type="KEGG" id="broo:brsh051_10200"/>
<protein>
    <submittedName>
        <fullName evidence="2">Uncharacterized protein</fullName>
    </submittedName>
</protein>
<dbReference type="Proteomes" id="UP001431656">
    <property type="component" value="Chromosome"/>
</dbReference>
<feature type="compositionally biased region" description="Acidic residues" evidence="1">
    <location>
        <begin position="469"/>
        <end position="491"/>
    </location>
</feature>
<gene>
    <name evidence="2" type="ORF">brsh051_10200</name>
</gene>
<keyword evidence="3" id="KW-1185">Reference proteome</keyword>
<reference evidence="2" key="1">
    <citation type="journal article" date="2024" name="Int. J. Syst. Evol. Microbiol.">
        <title>Brooklawnia propionicigenes sp. nov., a facultatively anaerobic, propionate-producing bacterium isolated from a methanogenic reactor treating waste from cattle farms.</title>
        <authorList>
            <person name="Akita Y."/>
            <person name="Ueki A."/>
            <person name="Tonouchi A."/>
            <person name="Sugawara Y."/>
            <person name="Honma S."/>
            <person name="Kaku N."/>
            <person name="Ueki K."/>
        </authorList>
    </citation>
    <scope>NUCLEOTIDE SEQUENCE</scope>
    <source>
        <strain evidence="2">SH051</strain>
    </source>
</reference>
<accession>A0AAN0MG20</accession>
<evidence type="ECO:0000313" key="3">
    <source>
        <dbReference type="Proteomes" id="UP001431656"/>
    </source>
</evidence>
<dbReference type="EMBL" id="AP028056">
    <property type="protein sequence ID" value="BEH01739.1"/>
    <property type="molecule type" value="Genomic_DNA"/>
</dbReference>
<organism evidence="2 3">
    <name type="scientific">Brooklawnia propionicigenes</name>
    <dbReference type="NCBI Taxonomy" id="3041175"/>
    <lineage>
        <taxon>Bacteria</taxon>
        <taxon>Bacillati</taxon>
        <taxon>Actinomycetota</taxon>
        <taxon>Actinomycetes</taxon>
        <taxon>Propionibacteriales</taxon>
        <taxon>Propionibacteriaceae</taxon>
        <taxon>Brooklawnia</taxon>
    </lineage>
</organism>
<name>A0AAN0MG20_9ACTN</name>